<sequence length="245" mass="27437">SMFSLSAHSLEQSVNSEDRSSDNIVRDIYRHPYETLSFFGIKPQMTVVELSPGGGWYTEILSIFAYDEGQLITAVYDPSKGGYYKRSTDAFKNKLKSRDIYKKVEVVYLGSKLAPSGTVDAVLTFRNLHNWLGTEIETIFNQSFAALKPGGVFGVVEHRAMSGTSMELMKKSGYVTEQFAIGLALKTGFRLVAKSEINANPKDSKDHPKGVWTLPPSYRLGDKDYDKYSDIGESDRMTLLFQKPL</sequence>
<dbReference type="PIRSF" id="PIRSF031679">
    <property type="entry name" value="Mtase_Alr7345_prd"/>
    <property type="match status" value="1"/>
</dbReference>
<dbReference type="InterPro" id="IPR016980">
    <property type="entry name" value="S-AdoMet-dep_MeTrfase_Alr7345"/>
</dbReference>
<accession>A0A382P4A7</accession>
<evidence type="ECO:0008006" key="2">
    <source>
        <dbReference type="Google" id="ProtNLM"/>
    </source>
</evidence>
<gene>
    <name evidence="1" type="ORF">METZ01_LOCUS319626</name>
</gene>
<dbReference type="SUPFAM" id="SSF53335">
    <property type="entry name" value="S-adenosyl-L-methionine-dependent methyltransferases"/>
    <property type="match status" value="1"/>
</dbReference>
<name>A0A382P4A7_9ZZZZ</name>
<reference evidence="1" key="1">
    <citation type="submission" date="2018-05" db="EMBL/GenBank/DDBJ databases">
        <authorList>
            <person name="Lanie J.A."/>
            <person name="Ng W.-L."/>
            <person name="Kazmierczak K.M."/>
            <person name="Andrzejewski T.M."/>
            <person name="Davidsen T.M."/>
            <person name="Wayne K.J."/>
            <person name="Tettelin H."/>
            <person name="Glass J.I."/>
            <person name="Rusch D."/>
            <person name="Podicherti R."/>
            <person name="Tsui H.-C.T."/>
            <person name="Winkler M.E."/>
        </authorList>
    </citation>
    <scope>NUCLEOTIDE SEQUENCE</scope>
</reference>
<proteinExistence type="predicted"/>
<protein>
    <recommendedName>
        <fullName evidence="2">Methyltransferase type 11 domain-containing protein</fullName>
    </recommendedName>
</protein>
<organism evidence="1">
    <name type="scientific">marine metagenome</name>
    <dbReference type="NCBI Taxonomy" id="408172"/>
    <lineage>
        <taxon>unclassified sequences</taxon>
        <taxon>metagenomes</taxon>
        <taxon>ecological metagenomes</taxon>
    </lineage>
</organism>
<evidence type="ECO:0000313" key="1">
    <source>
        <dbReference type="EMBL" id="SVC66772.1"/>
    </source>
</evidence>
<dbReference type="EMBL" id="UINC01103965">
    <property type="protein sequence ID" value="SVC66772.1"/>
    <property type="molecule type" value="Genomic_DNA"/>
</dbReference>
<dbReference type="AlphaFoldDB" id="A0A382P4A7"/>
<feature type="non-terminal residue" evidence="1">
    <location>
        <position position="1"/>
    </location>
</feature>
<dbReference type="InterPro" id="IPR029063">
    <property type="entry name" value="SAM-dependent_MTases_sf"/>
</dbReference>
<dbReference type="Gene3D" id="3.40.50.150">
    <property type="entry name" value="Vaccinia Virus protein VP39"/>
    <property type="match status" value="1"/>
</dbReference>